<sequence>MIDRFFSYVIDRIQQFIDGLQIDTSRASLGVWIAAINVAIVLLLVGGISISAIGSLRDLADQQGKSRVQLAGAMAREDLRRYGEDALTHAKAVADRQTLQRLLADRRAATIGPYLRRSCNSDTITSCAVFERDALVAQAGVELPWELIASSAAEQGERFMAVPLGSPYALLGASAQVGGATERRLYVARLLDQKLAQTLTERVGTQIRLINYRVFIEDRKVTDFNRLHSAGLSDGRSAVARLEDQDLYAASFPIFAVSGEAIAFLEARLPSSEIDASVSGLAKRLLGTAIVLAALAVLAGVVLGRQVTGPVSTLTDAVEKLGHGDFSTSIPVGGTKEVGKLSRTIEDMRNNLIELTGTLRRREAEAQAVLSGIVEGVYAVDKSRVIRYLNPQAAQLLGVQAHEAIGRFCGDVLKPCRDVDGVRPCENNCPIVRARLEGSSQATERLQLSEGAPRITIITSSSPVDDLQVQVIRDETELEGVRRARDSVLVNISHEFRTPLAAQLASIELLREGFDTMTTEQQKELVLSLERGALRLTRLIDNLLESVRIESGQLSIRHQSVALAEVIEDSEALIGALLTQRRQRLAVNLPEDLPNVDGDGPRLTQVFVNLLANASKFAPEDSVVRIGAEHTGEFVTSWVEDEGPGVPEIENNSIFDRFYRSGGEEPEPGGLGLGLWIVKSIVERHGGSIAARRTAEGRTRFEVTLRLSGDL</sequence>
<dbReference type="Proteomes" id="UP000661077">
    <property type="component" value="Unassembled WGS sequence"/>
</dbReference>
<keyword evidence="7" id="KW-0547">Nucleotide-binding</keyword>
<dbReference type="EC" id="2.7.13.3" evidence="3"/>
<evidence type="ECO:0000256" key="12">
    <source>
        <dbReference type="ARBA" id="ARBA00023136"/>
    </source>
</evidence>
<dbReference type="InterPro" id="IPR005467">
    <property type="entry name" value="His_kinase_dom"/>
</dbReference>
<dbReference type="Pfam" id="PF02518">
    <property type="entry name" value="HATPase_c"/>
    <property type="match status" value="1"/>
</dbReference>
<dbReference type="InterPro" id="IPR036890">
    <property type="entry name" value="HATPase_C_sf"/>
</dbReference>
<dbReference type="InterPro" id="IPR003661">
    <property type="entry name" value="HisK_dim/P_dom"/>
</dbReference>
<dbReference type="InterPro" id="IPR035965">
    <property type="entry name" value="PAS-like_dom_sf"/>
</dbReference>
<dbReference type="PANTHER" id="PTHR42878">
    <property type="entry name" value="TWO-COMPONENT HISTIDINE KINASE"/>
    <property type="match status" value="1"/>
</dbReference>
<evidence type="ECO:0000256" key="5">
    <source>
        <dbReference type="ARBA" id="ARBA00022679"/>
    </source>
</evidence>
<evidence type="ECO:0000259" key="16">
    <source>
        <dbReference type="PROSITE" id="PS50885"/>
    </source>
</evidence>
<comment type="catalytic activity">
    <reaction evidence="1">
        <text>ATP + protein L-histidine = ADP + protein N-phospho-L-histidine.</text>
        <dbReference type="EC" id="2.7.13.3"/>
    </reaction>
</comment>
<dbReference type="CDD" id="cd00130">
    <property type="entry name" value="PAS"/>
    <property type="match status" value="1"/>
</dbReference>
<evidence type="ECO:0000313" key="18">
    <source>
        <dbReference type="Proteomes" id="UP000661077"/>
    </source>
</evidence>
<dbReference type="PROSITE" id="PS50109">
    <property type="entry name" value="HIS_KIN"/>
    <property type="match status" value="1"/>
</dbReference>
<dbReference type="Pfam" id="PF00512">
    <property type="entry name" value="HisKA"/>
    <property type="match status" value="1"/>
</dbReference>
<evidence type="ECO:0000256" key="9">
    <source>
        <dbReference type="ARBA" id="ARBA00022840"/>
    </source>
</evidence>
<reference evidence="17 18" key="1">
    <citation type="journal article" date="2021" name="Int. J. Syst. Evol. Microbiol.">
        <title>Steroidobacter gossypii sp. nov., isolated from soil of cotton cropping field.</title>
        <authorList>
            <person name="Huang R."/>
            <person name="Yang S."/>
            <person name="Zhen C."/>
            <person name="Liu W."/>
        </authorList>
    </citation>
    <scope>NUCLEOTIDE SEQUENCE [LARGE SCALE GENOMIC DNA]</scope>
    <source>
        <strain evidence="17 18">S1-65</strain>
    </source>
</reference>
<dbReference type="Gene3D" id="3.30.450.20">
    <property type="entry name" value="PAS domain"/>
    <property type="match status" value="1"/>
</dbReference>
<keyword evidence="10 13" id="KW-1133">Transmembrane helix</keyword>
<keyword evidence="4" id="KW-0597">Phosphoprotein</keyword>
<dbReference type="InterPro" id="IPR000014">
    <property type="entry name" value="PAS"/>
</dbReference>
<evidence type="ECO:0000256" key="4">
    <source>
        <dbReference type="ARBA" id="ARBA00022553"/>
    </source>
</evidence>
<dbReference type="SUPFAM" id="SSF158472">
    <property type="entry name" value="HAMP domain-like"/>
    <property type="match status" value="1"/>
</dbReference>
<name>A0ABS1WTI3_9GAMM</name>
<dbReference type="CDD" id="cd06225">
    <property type="entry name" value="HAMP"/>
    <property type="match status" value="1"/>
</dbReference>
<keyword evidence="6 13" id="KW-0812">Transmembrane</keyword>
<dbReference type="InterPro" id="IPR004358">
    <property type="entry name" value="Sig_transdc_His_kin-like_C"/>
</dbReference>
<feature type="domain" description="HAMP" evidence="16">
    <location>
        <begin position="305"/>
        <end position="357"/>
    </location>
</feature>
<dbReference type="Gene3D" id="1.10.287.130">
    <property type="match status" value="1"/>
</dbReference>
<evidence type="ECO:0000313" key="17">
    <source>
        <dbReference type="EMBL" id="MBM0104289.1"/>
    </source>
</evidence>
<evidence type="ECO:0000256" key="6">
    <source>
        <dbReference type="ARBA" id="ARBA00022692"/>
    </source>
</evidence>
<protein>
    <recommendedName>
        <fullName evidence="3">histidine kinase</fullName>
        <ecNumber evidence="3">2.7.13.3</ecNumber>
    </recommendedName>
</protein>
<feature type="transmembrane region" description="Helical" evidence="13">
    <location>
        <begin position="29"/>
        <end position="56"/>
    </location>
</feature>
<accession>A0ABS1WTI3</accession>
<evidence type="ECO:0000256" key="7">
    <source>
        <dbReference type="ARBA" id="ARBA00022741"/>
    </source>
</evidence>
<keyword evidence="11" id="KW-0902">Two-component regulatory system</keyword>
<evidence type="ECO:0000259" key="15">
    <source>
        <dbReference type="PROSITE" id="PS50112"/>
    </source>
</evidence>
<dbReference type="Gene3D" id="3.30.565.10">
    <property type="entry name" value="Histidine kinase-like ATPase, C-terminal domain"/>
    <property type="match status" value="1"/>
</dbReference>
<dbReference type="InterPro" id="IPR050351">
    <property type="entry name" value="BphY/WalK/GraS-like"/>
</dbReference>
<keyword evidence="5" id="KW-0808">Transferase</keyword>
<evidence type="ECO:0000256" key="10">
    <source>
        <dbReference type="ARBA" id="ARBA00022989"/>
    </source>
</evidence>
<evidence type="ECO:0000256" key="11">
    <source>
        <dbReference type="ARBA" id="ARBA00023012"/>
    </source>
</evidence>
<keyword evidence="8" id="KW-0418">Kinase</keyword>
<dbReference type="PROSITE" id="PS50885">
    <property type="entry name" value="HAMP"/>
    <property type="match status" value="1"/>
</dbReference>
<organism evidence="17 18">
    <name type="scientific">Steroidobacter gossypii</name>
    <dbReference type="NCBI Taxonomy" id="2805490"/>
    <lineage>
        <taxon>Bacteria</taxon>
        <taxon>Pseudomonadati</taxon>
        <taxon>Pseudomonadota</taxon>
        <taxon>Gammaproteobacteria</taxon>
        <taxon>Steroidobacterales</taxon>
        <taxon>Steroidobacteraceae</taxon>
        <taxon>Steroidobacter</taxon>
    </lineage>
</organism>
<feature type="domain" description="PAS" evidence="15">
    <location>
        <begin position="362"/>
        <end position="407"/>
    </location>
</feature>
<keyword evidence="9" id="KW-0067">ATP-binding</keyword>
<dbReference type="SMART" id="SM00304">
    <property type="entry name" value="HAMP"/>
    <property type="match status" value="1"/>
</dbReference>
<keyword evidence="18" id="KW-1185">Reference proteome</keyword>
<feature type="domain" description="Histidine kinase" evidence="14">
    <location>
        <begin position="491"/>
        <end position="709"/>
    </location>
</feature>
<dbReference type="InterPro" id="IPR003660">
    <property type="entry name" value="HAMP_dom"/>
</dbReference>
<evidence type="ECO:0000259" key="14">
    <source>
        <dbReference type="PROSITE" id="PS50109"/>
    </source>
</evidence>
<evidence type="ECO:0000256" key="2">
    <source>
        <dbReference type="ARBA" id="ARBA00004141"/>
    </source>
</evidence>
<dbReference type="SUPFAM" id="SSF47384">
    <property type="entry name" value="Homodimeric domain of signal transducing histidine kinase"/>
    <property type="match status" value="1"/>
</dbReference>
<dbReference type="CDD" id="cd00075">
    <property type="entry name" value="HATPase"/>
    <property type="match status" value="1"/>
</dbReference>
<dbReference type="SUPFAM" id="SSF55874">
    <property type="entry name" value="ATPase domain of HSP90 chaperone/DNA topoisomerase II/histidine kinase"/>
    <property type="match status" value="1"/>
</dbReference>
<dbReference type="SMART" id="SM00091">
    <property type="entry name" value="PAS"/>
    <property type="match status" value="1"/>
</dbReference>
<dbReference type="InterPro" id="IPR036097">
    <property type="entry name" value="HisK_dim/P_sf"/>
</dbReference>
<proteinExistence type="predicted"/>
<dbReference type="SMART" id="SM00388">
    <property type="entry name" value="HisKA"/>
    <property type="match status" value="1"/>
</dbReference>
<dbReference type="SMART" id="SM00387">
    <property type="entry name" value="HATPase_c"/>
    <property type="match status" value="1"/>
</dbReference>
<evidence type="ECO:0000256" key="13">
    <source>
        <dbReference type="SAM" id="Phobius"/>
    </source>
</evidence>
<dbReference type="Pfam" id="PF00672">
    <property type="entry name" value="HAMP"/>
    <property type="match status" value="1"/>
</dbReference>
<evidence type="ECO:0000256" key="1">
    <source>
        <dbReference type="ARBA" id="ARBA00000085"/>
    </source>
</evidence>
<dbReference type="PROSITE" id="PS50112">
    <property type="entry name" value="PAS"/>
    <property type="match status" value="1"/>
</dbReference>
<dbReference type="CDD" id="cd00082">
    <property type="entry name" value="HisKA"/>
    <property type="match status" value="1"/>
</dbReference>
<keyword evidence="12 13" id="KW-0472">Membrane</keyword>
<dbReference type="InterPro" id="IPR003594">
    <property type="entry name" value="HATPase_dom"/>
</dbReference>
<dbReference type="EMBL" id="JAEVLS010000001">
    <property type="protein sequence ID" value="MBM0104289.1"/>
    <property type="molecule type" value="Genomic_DNA"/>
</dbReference>
<dbReference type="InterPro" id="IPR013656">
    <property type="entry name" value="PAS_4"/>
</dbReference>
<comment type="caution">
    <text evidence="17">The sequence shown here is derived from an EMBL/GenBank/DDBJ whole genome shotgun (WGS) entry which is preliminary data.</text>
</comment>
<dbReference type="Gene3D" id="6.10.340.10">
    <property type="match status" value="1"/>
</dbReference>
<dbReference type="RefSeq" id="WP_203166238.1">
    <property type="nucleotide sequence ID" value="NZ_JAEVLS010000001.1"/>
</dbReference>
<evidence type="ECO:0000256" key="8">
    <source>
        <dbReference type="ARBA" id="ARBA00022777"/>
    </source>
</evidence>
<comment type="subcellular location">
    <subcellularLocation>
        <location evidence="2">Membrane</location>
        <topology evidence="2">Multi-pass membrane protein</topology>
    </subcellularLocation>
</comment>
<dbReference type="PRINTS" id="PR00344">
    <property type="entry name" value="BCTRLSENSOR"/>
</dbReference>
<dbReference type="SUPFAM" id="SSF55785">
    <property type="entry name" value="PYP-like sensor domain (PAS domain)"/>
    <property type="match status" value="1"/>
</dbReference>
<dbReference type="PANTHER" id="PTHR42878:SF7">
    <property type="entry name" value="SENSOR HISTIDINE KINASE GLRK"/>
    <property type="match status" value="1"/>
</dbReference>
<evidence type="ECO:0000256" key="3">
    <source>
        <dbReference type="ARBA" id="ARBA00012438"/>
    </source>
</evidence>
<gene>
    <name evidence="17" type="ORF">JM946_06005</name>
</gene>
<dbReference type="Pfam" id="PF08448">
    <property type="entry name" value="PAS_4"/>
    <property type="match status" value="1"/>
</dbReference>